<comment type="caution">
    <text evidence="2">The sequence shown here is derived from an EMBL/GenBank/DDBJ whole genome shotgun (WGS) entry which is preliminary data.</text>
</comment>
<dbReference type="InterPro" id="IPR004988">
    <property type="entry name" value="DUF273"/>
</dbReference>
<organism evidence="2 3">
    <name type="scientific">Polarella glacialis</name>
    <name type="common">Dinoflagellate</name>
    <dbReference type="NCBI Taxonomy" id="89957"/>
    <lineage>
        <taxon>Eukaryota</taxon>
        <taxon>Sar</taxon>
        <taxon>Alveolata</taxon>
        <taxon>Dinophyceae</taxon>
        <taxon>Suessiales</taxon>
        <taxon>Suessiaceae</taxon>
        <taxon>Polarella</taxon>
    </lineage>
</organism>
<name>A0A813E4M7_POLGL</name>
<proteinExistence type="predicted"/>
<dbReference type="PANTHER" id="PTHR31562:SF4">
    <property type="entry name" value="DUF268 DOMAIN-CONTAINING PROTEIN-RELATED"/>
    <property type="match status" value="1"/>
</dbReference>
<evidence type="ECO:0000256" key="1">
    <source>
        <dbReference type="SAM" id="SignalP"/>
    </source>
</evidence>
<dbReference type="OrthoDB" id="407658at2759"/>
<dbReference type="AlphaFoldDB" id="A0A813E4M7"/>
<dbReference type="PANTHER" id="PTHR31562">
    <property type="entry name" value="PROTEIN CBG18972"/>
    <property type="match status" value="1"/>
</dbReference>
<protein>
    <recommendedName>
        <fullName evidence="4">Nucleotide-diphospho-sugar transferase domain-containing protein</fullName>
    </recommendedName>
</protein>
<dbReference type="Gene3D" id="3.90.550.10">
    <property type="entry name" value="Spore Coat Polysaccharide Biosynthesis Protein SpsA, Chain A"/>
    <property type="match status" value="1"/>
</dbReference>
<reference evidence="2" key="1">
    <citation type="submission" date="2021-02" db="EMBL/GenBank/DDBJ databases">
        <authorList>
            <person name="Dougan E. K."/>
            <person name="Rhodes N."/>
            <person name="Thang M."/>
            <person name="Chan C."/>
        </authorList>
    </citation>
    <scope>NUCLEOTIDE SEQUENCE</scope>
</reference>
<dbReference type="Proteomes" id="UP000654075">
    <property type="component" value="Unassembled WGS sequence"/>
</dbReference>
<keyword evidence="3" id="KW-1185">Reference proteome</keyword>
<accession>A0A813E4M7</accession>
<evidence type="ECO:0000313" key="2">
    <source>
        <dbReference type="EMBL" id="CAE8596910.1"/>
    </source>
</evidence>
<keyword evidence="1" id="KW-0732">Signal</keyword>
<dbReference type="EMBL" id="CAJNNV010009005">
    <property type="protein sequence ID" value="CAE8596910.1"/>
    <property type="molecule type" value="Genomic_DNA"/>
</dbReference>
<gene>
    <name evidence="2" type="ORF">PGLA1383_LOCUS15367</name>
</gene>
<feature type="signal peptide" evidence="1">
    <location>
        <begin position="1"/>
        <end position="20"/>
    </location>
</feature>
<dbReference type="Pfam" id="PF03314">
    <property type="entry name" value="DUF273"/>
    <property type="match status" value="1"/>
</dbReference>
<evidence type="ECO:0008006" key="4">
    <source>
        <dbReference type="Google" id="ProtNLM"/>
    </source>
</evidence>
<feature type="chain" id="PRO_5032371712" description="Nucleotide-diphospho-sugar transferase domain-containing protein" evidence="1">
    <location>
        <begin position="21"/>
        <end position="414"/>
    </location>
</feature>
<evidence type="ECO:0000313" key="3">
    <source>
        <dbReference type="Proteomes" id="UP000654075"/>
    </source>
</evidence>
<dbReference type="InterPro" id="IPR029044">
    <property type="entry name" value="Nucleotide-diphossugar_trans"/>
</dbReference>
<sequence length="414" mass="46463">MSFFYLAGVMLLVAVALGDAGQCSAGQYSDGLTDSQEGGVFCDDDVAADFLQRNANKLSIPGAGKRNIALVTLADKRFQQEFAMQLTSIRCYAKRHNYQVKLLEGNEYDQCSPISDIFFRKHCTIAKWMESQPANLIVAVLDGDVVVAAPGRPLDKWVDHDADVQVYNRCLFHEITAGNYMVRNTKFARDFLFNWAGYFHKKPTGFSSSDNGAIHLAVMEATQVEGYQTCYDMYRALNHSVMDLAQYWDFVHCTKQALGPARAWKLPTGSLTVWPRFEFFAVDGVFFNKWASNEVGPVIHHGIKEGKFVTGFYYSDLSQCKLNETNVLKSAKELGEQALHMAGAYPEFFPEGSTCQQCPGKCMATFTCQPLLDAEEPRPAQVNATNPYNFHFHLTDAQGSRAHSWGWSSFWNLR</sequence>